<organism evidence="8">
    <name type="scientific">Amphimedon queenslandica</name>
    <name type="common">Sponge</name>
    <dbReference type="NCBI Taxonomy" id="400682"/>
    <lineage>
        <taxon>Eukaryota</taxon>
        <taxon>Metazoa</taxon>
        <taxon>Porifera</taxon>
        <taxon>Demospongiae</taxon>
        <taxon>Heteroscleromorpha</taxon>
        <taxon>Haplosclerida</taxon>
        <taxon>Niphatidae</taxon>
        <taxon>Amphimedon</taxon>
    </lineage>
</organism>
<dbReference type="SUPFAM" id="SSF52540">
    <property type="entry name" value="P-loop containing nucleoside triphosphate hydrolases"/>
    <property type="match status" value="1"/>
</dbReference>
<comment type="similarity">
    <text evidence="6">Belongs to the TRAFAC class myosin-kinesin ATPase superfamily. Myosin family.</text>
</comment>
<dbReference type="GO" id="GO:0051015">
    <property type="term" value="F:actin filament binding"/>
    <property type="evidence" value="ECO:0007669"/>
    <property type="project" value="TreeGrafter"/>
</dbReference>
<protein>
    <recommendedName>
        <fullName evidence="7">Myosin motor domain-containing protein</fullName>
    </recommendedName>
</protein>
<reference evidence="8" key="1">
    <citation type="submission" date="2017-05" db="UniProtKB">
        <authorList>
            <consortium name="EnsemblMetazoa"/>
        </authorList>
    </citation>
    <scope>IDENTIFICATION</scope>
</reference>
<evidence type="ECO:0000313" key="8">
    <source>
        <dbReference type="EnsemblMetazoa" id="Aqu2.1.05178_001"/>
    </source>
</evidence>
<dbReference type="PROSITE" id="PS51456">
    <property type="entry name" value="MYOSIN_MOTOR"/>
    <property type="match status" value="1"/>
</dbReference>
<dbReference type="Pfam" id="PF00063">
    <property type="entry name" value="Myosin_head"/>
    <property type="match status" value="1"/>
</dbReference>
<dbReference type="GO" id="GO:0005902">
    <property type="term" value="C:microvillus"/>
    <property type="evidence" value="ECO:0007669"/>
    <property type="project" value="TreeGrafter"/>
</dbReference>
<evidence type="ECO:0000256" key="5">
    <source>
        <dbReference type="ARBA" id="ARBA00023203"/>
    </source>
</evidence>
<proteinExistence type="inferred from homology"/>
<keyword evidence="1" id="KW-0547">Nucleotide-binding</keyword>
<dbReference type="eggNOG" id="KOG0164">
    <property type="taxonomic scope" value="Eukaryota"/>
</dbReference>
<dbReference type="GO" id="GO:0030048">
    <property type="term" value="P:actin filament-based movement"/>
    <property type="evidence" value="ECO:0007669"/>
    <property type="project" value="TreeGrafter"/>
</dbReference>
<dbReference type="GO" id="GO:0016459">
    <property type="term" value="C:myosin complex"/>
    <property type="evidence" value="ECO:0007669"/>
    <property type="project" value="UniProtKB-KW"/>
</dbReference>
<evidence type="ECO:0000256" key="6">
    <source>
        <dbReference type="PROSITE-ProRule" id="PRU00782"/>
    </source>
</evidence>
<sequence length="109" mass="12844">FIYHPLPTMAGYNAEEVGKNDFVLLDDISMSAFMNNLQLRFKKGKIYTYIGEVVVSMNPYRPMNIYDRQYIQDYKGREMYEREPHIFALSDAVYRNMKRTGHNSCIVIS</sequence>
<feature type="domain" description="Myosin motor" evidence="7">
    <location>
        <begin position="17"/>
        <end position="109"/>
    </location>
</feature>
<keyword evidence="2" id="KW-0067">ATP-binding</keyword>
<dbReference type="AlphaFoldDB" id="A0A1X7SSX3"/>
<dbReference type="InterPro" id="IPR001609">
    <property type="entry name" value="Myosin_head_motor_dom-like"/>
</dbReference>
<accession>A0A1X7SSX3</accession>
<evidence type="ECO:0000256" key="3">
    <source>
        <dbReference type="ARBA" id="ARBA00023123"/>
    </source>
</evidence>
<keyword evidence="3 6" id="KW-0518">Myosin</keyword>
<dbReference type="Gene3D" id="3.40.850.10">
    <property type="entry name" value="Kinesin motor domain"/>
    <property type="match status" value="1"/>
</dbReference>
<dbReference type="GO" id="GO:0000146">
    <property type="term" value="F:microfilament motor activity"/>
    <property type="evidence" value="ECO:0007669"/>
    <property type="project" value="TreeGrafter"/>
</dbReference>
<dbReference type="InterPro" id="IPR027417">
    <property type="entry name" value="P-loop_NTPase"/>
</dbReference>
<evidence type="ECO:0000256" key="1">
    <source>
        <dbReference type="ARBA" id="ARBA00022741"/>
    </source>
</evidence>
<name>A0A1X7SSX3_AMPQE</name>
<dbReference type="PANTHER" id="PTHR13140">
    <property type="entry name" value="MYOSIN"/>
    <property type="match status" value="1"/>
</dbReference>
<evidence type="ECO:0000259" key="7">
    <source>
        <dbReference type="PROSITE" id="PS51456"/>
    </source>
</evidence>
<dbReference type="GO" id="GO:0005737">
    <property type="term" value="C:cytoplasm"/>
    <property type="evidence" value="ECO:0007669"/>
    <property type="project" value="TreeGrafter"/>
</dbReference>
<dbReference type="EnsemblMetazoa" id="Aqu2.1.05178_001">
    <property type="protein sequence ID" value="Aqu2.1.05178_001"/>
    <property type="gene ID" value="Aqu2.1.05178"/>
</dbReference>
<evidence type="ECO:0000256" key="2">
    <source>
        <dbReference type="ARBA" id="ARBA00022840"/>
    </source>
</evidence>
<dbReference type="GO" id="GO:0006897">
    <property type="term" value="P:endocytosis"/>
    <property type="evidence" value="ECO:0007669"/>
    <property type="project" value="TreeGrafter"/>
</dbReference>
<keyword evidence="5 6" id="KW-0009">Actin-binding</keyword>
<dbReference type="GO" id="GO:0005886">
    <property type="term" value="C:plasma membrane"/>
    <property type="evidence" value="ECO:0007669"/>
    <property type="project" value="TreeGrafter"/>
</dbReference>
<dbReference type="PANTHER" id="PTHR13140:SF713">
    <property type="entry name" value="UNCONVENTIONAL MYOSIN ID"/>
    <property type="match status" value="1"/>
</dbReference>
<dbReference type="OMA" id="ISMSAFM"/>
<dbReference type="InterPro" id="IPR036961">
    <property type="entry name" value="Kinesin_motor_dom_sf"/>
</dbReference>
<dbReference type="GO" id="GO:0007015">
    <property type="term" value="P:actin filament organization"/>
    <property type="evidence" value="ECO:0007669"/>
    <property type="project" value="TreeGrafter"/>
</dbReference>
<comment type="caution">
    <text evidence="6">Lacks conserved residue(s) required for the propagation of feature annotation.</text>
</comment>
<dbReference type="InParanoid" id="A0A1X7SSX3"/>
<dbReference type="OrthoDB" id="6108017at2759"/>
<evidence type="ECO:0000256" key="4">
    <source>
        <dbReference type="ARBA" id="ARBA00023175"/>
    </source>
</evidence>
<dbReference type="GO" id="GO:0005524">
    <property type="term" value="F:ATP binding"/>
    <property type="evidence" value="ECO:0007669"/>
    <property type="project" value="UniProtKB-KW"/>
</dbReference>
<keyword evidence="4" id="KW-0505">Motor protein</keyword>
<dbReference type="PRINTS" id="PR00193">
    <property type="entry name" value="MYOSINHEAVY"/>
</dbReference>
<dbReference type="STRING" id="400682.A0A1X7SSX3"/>